<dbReference type="GO" id="GO:0020037">
    <property type="term" value="F:heme binding"/>
    <property type="evidence" value="ECO:0007669"/>
    <property type="project" value="InterPro"/>
</dbReference>
<evidence type="ECO:0000256" key="5">
    <source>
        <dbReference type="ARBA" id="ARBA00023002"/>
    </source>
</evidence>
<keyword evidence="5 9" id="KW-0560">Oxidoreductase</keyword>
<dbReference type="KEGG" id="pgri:PgNI_12439"/>
<dbReference type="AlphaFoldDB" id="A0A6P8AMI2"/>
<keyword evidence="11" id="KW-1185">Reference proteome</keyword>
<dbReference type="PROSITE" id="PS00086">
    <property type="entry name" value="CYTOCHROME_P450"/>
    <property type="match status" value="1"/>
</dbReference>
<dbReference type="CDD" id="cd11041">
    <property type="entry name" value="CYP503A1-like"/>
    <property type="match status" value="1"/>
</dbReference>
<keyword evidence="6 8" id="KW-0408">Iron</keyword>
<evidence type="ECO:0000256" key="6">
    <source>
        <dbReference type="ARBA" id="ARBA00023004"/>
    </source>
</evidence>
<gene>
    <name evidence="12" type="ORF">PgNI_12439</name>
</gene>
<feature type="transmembrane region" description="Helical" evidence="10">
    <location>
        <begin position="27"/>
        <end position="48"/>
    </location>
</feature>
<dbReference type="PANTHER" id="PTHR46206">
    <property type="entry name" value="CYTOCHROME P450"/>
    <property type="match status" value="1"/>
</dbReference>
<evidence type="ECO:0000256" key="2">
    <source>
        <dbReference type="ARBA" id="ARBA00010617"/>
    </source>
</evidence>
<evidence type="ECO:0000256" key="4">
    <source>
        <dbReference type="ARBA" id="ARBA00022723"/>
    </source>
</evidence>
<reference evidence="12" key="2">
    <citation type="submission" date="2019-10" db="EMBL/GenBank/DDBJ databases">
        <authorList>
            <consortium name="NCBI Genome Project"/>
        </authorList>
    </citation>
    <scope>NUCLEOTIDE SEQUENCE</scope>
    <source>
        <strain evidence="12">NI907</strain>
    </source>
</reference>
<keyword evidence="3 8" id="KW-0349">Heme</keyword>
<evidence type="ECO:0000256" key="8">
    <source>
        <dbReference type="PIRSR" id="PIRSR602403-1"/>
    </source>
</evidence>
<dbReference type="PRINTS" id="PR00385">
    <property type="entry name" value="P450"/>
</dbReference>
<dbReference type="GO" id="GO:0005506">
    <property type="term" value="F:iron ion binding"/>
    <property type="evidence" value="ECO:0007669"/>
    <property type="project" value="InterPro"/>
</dbReference>
<dbReference type="InterPro" id="IPR036396">
    <property type="entry name" value="Cyt_P450_sf"/>
</dbReference>
<dbReference type="GeneID" id="41967291"/>
<dbReference type="PRINTS" id="PR00465">
    <property type="entry name" value="EP450IV"/>
</dbReference>
<evidence type="ECO:0000313" key="11">
    <source>
        <dbReference type="Proteomes" id="UP000515153"/>
    </source>
</evidence>
<sequence length="504" mass="57418">MNSSAFPTNTPAVDTVPHPAEIGAKGYALVFSLLMIAVTCFGHVLGVFNKKRDSRFPLVLYTGSAKKDMAAFQTSATAMVEKGRKEHPGKPFFIINDMGPYLILPPHLVNDIRNIKTLNFQMWLKDYFHNGATEFEPFVGASREDELFQRVARKRLTKSLKWFEYTLSSVALDVIARVSSKVLLGDELCRNEEWLELTKSYTVKGFMAVETLKQKHRLLRPILKWFDPMCQDLRRSIDHARRLIGPVVEERRRNRSEAIARGEKAPVFNDAIDWFDLEADGKPYDPVLIQMTISVSSIHSTMDLMLKTIYRIAEHPGLADELRQELLDAVKVDGWKKTTLYELSLLDSVLKETQRLEPLSFITMNRFAEMDTTLPDGTFIPKGVRLGADTGFHFSSEYYDDPTRFDPYRFVRWRKTEKESLSHLVSTSPHAMGFGHGQHSCPGRFFAANELKVIFSHLLLKYEWKLAEGSSAASLPLGVRVAANPATRVMVRRRPVVELDLDRC</sequence>
<evidence type="ECO:0000256" key="10">
    <source>
        <dbReference type="SAM" id="Phobius"/>
    </source>
</evidence>
<accession>A0A6P8AMI2</accession>
<evidence type="ECO:0000313" key="12">
    <source>
        <dbReference type="RefSeq" id="XP_030976104.1"/>
    </source>
</evidence>
<evidence type="ECO:0000256" key="9">
    <source>
        <dbReference type="RuleBase" id="RU000461"/>
    </source>
</evidence>
<dbReference type="GO" id="GO:0004497">
    <property type="term" value="F:monooxygenase activity"/>
    <property type="evidence" value="ECO:0007669"/>
    <property type="project" value="UniProtKB-KW"/>
</dbReference>
<feature type="binding site" description="axial binding residue" evidence="8">
    <location>
        <position position="441"/>
    </location>
    <ligand>
        <name>heme</name>
        <dbReference type="ChEBI" id="CHEBI:30413"/>
    </ligand>
    <ligandPart>
        <name>Fe</name>
        <dbReference type="ChEBI" id="CHEBI:18248"/>
    </ligandPart>
</feature>
<dbReference type="InterPro" id="IPR001128">
    <property type="entry name" value="Cyt_P450"/>
</dbReference>
<keyword evidence="10" id="KW-0472">Membrane</keyword>
<keyword evidence="10" id="KW-0812">Transmembrane</keyword>
<evidence type="ECO:0000256" key="1">
    <source>
        <dbReference type="ARBA" id="ARBA00001971"/>
    </source>
</evidence>
<dbReference type="InterPro" id="IPR017972">
    <property type="entry name" value="Cyt_P450_CS"/>
</dbReference>
<proteinExistence type="inferred from homology"/>
<dbReference type="Gene3D" id="1.10.630.10">
    <property type="entry name" value="Cytochrome P450"/>
    <property type="match status" value="1"/>
</dbReference>
<dbReference type="Pfam" id="PF00067">
    <property type="entry name" value="p450"/>
    <property type="match status" value="1"/>
</dbReference>
<dbReference type="RefSeq" id="XP_030976104.1">
    <property type="nucleotide sequence ID" value="XM_031132388.1"/>
</dbReference>
<evidence type="ECO:0000256" key="3">
    <source>
        <dbReference type="ARBA" id="ARBA00022617"/>
    </source>
</evidence>
<reference evidence="12" key="3">
    <citation type="submission" date="2025-08" db="UniProtKB">
        <authorList>
            <consortium name="RefSeq"/>
        </authorList>
    </citation>
    <scope>IDENTIFICATION</scope>
    <source>
        <strain evidence="12">NI907</strain>
    </source>
</reference>
<evidence type="ECO:0000256" key="7">
    <source>
        <dbReference type="ARBA" id="ARBA00023033"/>
    </source>
</evidence>
<name>A0A6P8AMI2_PYRGI</name>
<dbReference type="PANTHER" id="PTHR46206:SF2">
    <property type="entry name" value="CYTOCHROME P450 MONOOXYGENASE AUSG-RELATED"/>
    <property type="match status" value="1"/>
</dbReference>
<keyword evidence="7 9" id="KW-0503">Monooxygenase</keyword>
<dbReference type="GO" id="GO:0016705">
    <property type="term" value="F:oxidoreductase activity, acting on paired donors, with incorporation or reduction of molecular oxygen"/>
    <property type="evidence" value="ECO:0007669"/>
    <property type="project" value="InterPro"/>
</dbReference>
<comment type="similarity">
    <text evidence="2 9">Belongs to the cytochrome P450 family.</text>
</comment>
<dbReference type="OrthoDB" id="1844152at2759"/>
<keyword evidence="4 8" id="KW-0479">Metal-binding</keyword>
<comment type="cofactor">
    <cofactor evidence="1 8">
        <name>heme</name>
        <dbReference type="ChEBI" id="CHEBI:30413"/>
    </cofactor>
</comment>
<organism evidence="11 12">
    <name type="scientific">Pyricularia grisea</name>
    <name type="common">Crabgrass-specific blast fungus</name>
    <name type="synonym">Magnaporthe grisea</name>
    <dbReference type="NCBI Taxonomy" id="148305"/>
    <lineage>
        <taxon>Eukaryota</taxon>
        <taxon>Fungi</taxon>
        <taxon>Dikarya</taxon>
        <taxon>Ascomycota</taxon>
        <taxon>Pezizomycotina</taxon>
        <taxon>Sordariomycetes</taxon>
        <taxon>Sordariomycetidae</taxon>
        <taxon>Magnaporthales</taxon>
        <taxon>Pyriculariaceae</taxon>
        <taxon>Pyricularia</taxon>
    </lineage>
</organism>
<dbReference type="Proteomes" id="UP000515153">
    <property type="component" value="Unplaced"/>
</dbReference>
<dbReference type="InterPro" id="IPR002403">
    <property type="entry name" value="Cyt_P450_E_grp-IV"/>
</dbReference>
<keyword evidence="10" id="KW-1133">Transmembrane helix</keyword>
<dbReference type="SUPFAM" id="SSF48264">
    <property type="entry name" value="Cytochrome P450"/>
    <property type="match status" value="1"/>
</dbReference>
<protein>
    <submittedName>
        <fullName evidence="12">Uncharacterized protein</fullName>
    </submittedName>
</protein>
<reference evidence="12" key="1">
    <citation type="journal article" date="2019" name="Mol. Biol. Evol.">
        <title>Blast fungal genomes show frequent chromosomal changes, gene gains and losses, and effector gene turnover.</title>
        <authorList>
            <person name="Gomez Luciano L.B."/>
            <person name="Jason Tsai I."/>
            <person name="Chuma I."/>
            <person name="Tosa Y."/>
            <person name="Chen Y.H."/>
            <person name="Li J.Y."/>
            <person name="Li M.Y."/>
            <person name="Jade Lu M.Y."/>
            <person name="Nakayashiki H."/>
            <person name="Li W.H."/>
        </authorList>
    </citation>
    <scope>NUCLEOTIDE SEQUENCE</scope>
    <source>
        <strain evidence="12">NI907</strain>
    </source>
</reference>